<sequence>MVCFILTTYLIELSTEYSPRIPDPHIPVVACGIVQQMINELASHYTSKSDCSQDFLQNNDKKDQSLLKASCHTSSTAVKIDSVASAKKKFIMVDQDAPLDLSLRKVKVEDFEQDGVLDLSTKKNCNKGHTSLRNSHVSPATQLVKR</sequence>
<dbReference type="AlphaFoldDB" id="A0A671T7Q3"/>
<keyword evidence="3" id="KW-1185">Reference proteome</keyword>
<evidence type="ECO:0000256" key="1">
    <source>
        <dbReference type="SAM" id="MobiDB-lite"/>
    </source>
</evidence>
<accession>A0A671T7Q3</accession>
<proteinExistence type="predicted"/>
<feature type="region of interest" description="Disordered" evidence="1">
    <location>
        <begin position="127"/>
        <end position="146"/>
    </location>
</feature>
<dbReference type="Proteomes" id="UP000472260">
    <property type="component" value="Unassembled WGS sequence"/>
</dbReference>
<dbReference type="PANTHER" id="PTHR14931">
    <property type="entry name" value="GENE 340-RELATED"/>
    <property type="match status" value="1"/>
</dbReference>
<organism evidence="2 3">
    <name type="scientific">Sinocyclocheilus anshuiensis</name>
    <dbReference type="NCBI Taxonomy" id="1608454"/>
    <lineage>
        <taxon>Eukaryota</taxon>
        <taxon>Metazoa</taxon>
        <taxon>Chordata</taxon>
        <taxon>Craniata</taxon>
        <taxon>Vertebrata</taxon>
        <taxon>Euteleostomi</taxon>
        <taxon>Actinopterygii</taxon>
        <taxon>Neopterygii</taxon>
        <taxon>Teleostei</taxon>
        <taxon>Ostariophysi</taxon>
        <taxon>Cypriniformes</taxon>
        <taxon>Cyprinidae</taxon>
        <taxon>Cyprininae</taxon>
        <taxon>Sinocyclocheilus</taxon>
    </lineage>
</organism>
<name>A0A671T7Q3_9TELE</name>
<evidence type="ECO:0000313" key="3">
    <source>
        <dbReference type="Proteomes" id="UP000472260"/>
    </source>
</evidence>
<protein>
    <submittedName>
        <fullName evidence="2">Uncharacterized protein</fullName>
    </submittedName>
</protein>
<dbReference type="Ensembl" id="ENSSANT00000110745.1">
    <property type="protein sequence ID" value="ENSSANP00000104355.1"/>
    <property type="gene ID" value="ENSSANG00000051106.1"/>
</dbReference>
<reference evidence="2" key="2">
    <citation type="submission" date="2025-09" db="UniProtKB">
        <authorList>
            <consortium name="Ensembl"/>
        </authorList>
    </citation>
    <scope>IDENTIFICATION</scope>
</reference>
<dbReference type="PANTHER" id="PTHR14931:SF2">
    <property type="entry name" value="LIGAND DEPENDENT NUCLEAR RECEPTOR COREPRESSOR"/>
    <property type="match status" value="1"/>
</dbReference>
<reference evidence="2" key="1">
    <citation type="submission" date="2025-08" db="UniProtKB">
        <authorList>
            <consortium name="Ensembl"/>
        </authorList>
    </citation>
    <scope>IDENTIFICATION</scope>
</reference>
<evidence type="ECO:0000313" key="2">
    <source>
        <dbReference type="Ensembl" id="ENSSANP00000104355.1"/>
    </source>
</evidence>